<dbReference type="KEGG" id="hazt:108680581"/>
<evidence type="ECO:0000256" key="2">
    <source>
        <dbReference type="SAM" id="MobiDB-lite"/>
    </source>
</evidence>
<sequence>MEENEKDPIALHVIVVGFHHKRGMQVEYCYPPLCNNDSSSGDLPVQWRHLPSLCLPDGAHNHEADTVFFHLPHLTDPNRTVFGVSCYRQIDAEKVTNKTADITRNSVQKSVCVLCTLPIYGYIQERLQVTTRVYFKGADFADVRDLAGLYHDLNTANWRDKLHHGVSVSDCVRLFGRNLLVLFKLVLLERSVLVYHSPFGDGSTLKIYTSEEDTSAPSGQGKGRLSSLRDVDQLPSLDNQSLDSSSAMASTRVTTGADTPTNTLQDSISELRSSNSSLTSVTSRASFLSPLQPDIADGGSCYMPIPHPYYAHITPIMRLYHA</sequence>
<feature type="region of interest" description="Disordered" evidence="2">
    <location>
        <begin position="211"/>
        <end position="230"/>
    </location>
</feature>
<dbReference type="AlphaFoldDB" id="A0A8B7PHE4"/>
<organism evidence="4 5">
    <name type="scientific">Hyalella azteca</name>
    <name type="common">Amphipod</name>
    <dbReference type="NCBI Taxonomy" id="294128"/>
    <lineage>
        <taxon>Eukaryota</taxon>
        <taxon>Metazoa</taxon>
        <taxon>Ecdysozoa</taxon>
        <taxon>Arthropoda</taxon>
        <taxon>Crustacea</taxon>
        <taxon>Multicrustacea</taxon>
        <taxon>Malacostraca</taxon>
        <taxon>Eumalacostraca</taxon>
        <taxon>Peracarida</taxon>
        <taxon>Amphipoda</taxon>
        <taxon>Senticaudata</taxon>
        <taxon>Talitrida</taxon>
        <taxon>Talitroidea</taxon>
        <taxon>Hyalellidae</taxon>
        <taxon>Hyalella</taxon>
    </lineage>
</organism>
<gene>
    <name evidence="5" type="primary">LOC108680581</name>
</gene>
<keyword evidence="4" id="KW-1185">Reference proteome</keyword>
<evidence type="ECO:0000256" key="1">
    <source>
        <dbReference type="ARBA" id="ARBA00038178"/>
    </source>
</evidence>
<name>A0A8B7PHE4_HYAAZ</name>
<reference evidence="5" key="1">
    <citation type="submission" date="2025-08" db="UniProtKB">
        <authorList>
            <consortium name="RefSeq"/>
        </authorList>
    </citation>
    <scope>IDENTIFICATION</scope>
    <source>
        <tissue evidence="5">Whole organism</tissue>
    </source>
</reference>
<dbReference type="OrthoDB" id="26278at2759"/>
<accession>A0A8B7PHE4</accession>
<dbReference type="GeneID" id="108680581"/>
<dbReference type="Pfam" id="PF09794">
    <property type="entry name" value="Avl9"/>
    <property type="match status" value="1"/>
</dbReference>
<dbReference type="InterPro" id="IPR037516">
    <property type="entry name" value="Tripartite_DENN"/>
</dbReference>
<feature type="domain" description="UDENN" evidence="3">
    <location>
        <begin position="11"/>
        <end position="322"/>
    </location>
</feature>
<proteinExistence type="inferred from homology"/>
<feature type="region of interest" description="Disordered" evidence="2">
    <location>
        <begin position="235"/>
        <end position="265"/>
    </location>
</feature>
<dbReference type="InterPro" id="IPR051731">
    <property type="entry name" value="DENND11/AVL9_GEFs"/>
</dbReference>
<feature type="compositionally biased region" description="Polar residues" evidence="2">
    <location>
        <begin position="236"/>
        <end position="265"/>
    </location>
</feature>
<dbReference type="GO" id="GO:0005737">
    <property type="term" value="C:cytoplasm"/>
    <property type="evidence" value="ECO:0007669"/>
    <property type="project" value="TreeGrafter"/>
</dbReference>
<protein>
    <submittedName>
        <fullName evidence="5">Late secretory pathway protein AVL9 homolog</fullName>
    </submittedName>
</protein>
<evidence type="ECO:0000313" key="4">
    <source>
        <dbReference type="Proteomes" id="UP000694843"/>
    </source>
</evidence>
<dbReference type="PANTHER" id="PTHR31017:SF1">
    <property type="entry name" value="LATE SECRETORY PATHWAY PROTEIN AVL9 HOMOLOG"/>
    <property type="match status" value="1"/>
</dbReference>
<evidence type="ECO:0000259" key="3">
    <source>
        <dbReference type="PROSITE" id="PS50211"/>
    </source>
</evidence>
<dbReference type="Proteomes" id="UP000694843">
    <property type="component" value="Unplaced"/>
</dbReference>
<dbReference type="RefSeq" id="XP_018024947.1">
    <property type="nucleotide sequence ID" value="XM_018169458.1"/>
</dbReference>
<dbReference type="PROSITE" id="PS50211">
    <property type="entry name" value="DENN"/>
    <property type="match status" value="1"/>
</dbReference>
<comment type="similarity">
    <text evidence="1">Belongs to the AVL9 family.</text>
</comment>
<evidence type="ECO:0000313" key="5">
    <source>
        <dbReference type="RefSeq" id="XP_018024947.1"/>
    </source>
</evidence>
<dbReference type="PANTHER" id="PTHR31017">
    <property type="entry name" value="LATE SECRETORY PATHWAY PROTEIN AVL9-RELATED"/>
    <property type="match status" value="1"/>
</dbReference>
<dbReference type="InterPro" id="IPR018307">
    <property type="entry name" value="ABL9/DENND6_dom"/>
</dbReference>